<reference evidence="1" key="1">
    <citation type="journal article" date="2021" name="Proc. Natl. Acad. Sci. U.S.A.">
        <title>A Catalog of Tens of Thousands of Viruses from Human Metagenomes Reveals Hidden Associations with Chronic Diseases.</title>
        <authorList>
            <person name="Tisza M.J."/>
            <person name="Buck C.B."/>
        </authorList>
    </citation>
    <scope>NUCLEOTIDE SEQUENCE</scope>
    <source>
        <strain evidence="1">Ct4T77</strain>
    </source>
</reference>
<accession>A0A8S5L8W9</accession>
<name>A0A8S5L8W9_9CAUD</name>
<sequence length="63" mass="7294">MNLPYEKFYEARALCGIPNLEVLIEILNRQIDVNQFTPEQIAGIAKAMSCIYRYGIPVKTRYI</sequence>
<proteinExistence type="predicted"/>
<organism evidence="1">
    <name type="scientific">Siphoviridae sp. ct4T77</name>
    <dbReference type="NCBI Taxonomy" id="2823563"/>
    <lineage>
        <taxon>Viruses</taxon>
        <taxon>Duplodnaviria</taxon>
        <taxon>Heunggongvirae</taxon>
        <taxon>Uroviricota</taxon>
        <taxon>Caudoviricetes</taxon>
    </lineage>
</organism>
<evidence type="ECO:0000313" key="1">
    <source>
        <dbReference type="EMBL" id="DAD66365.1"/>
    </source>
</evidence>
<dbReference type="EMBL" id="BK014659">
    <property type="protein sequence ID" value="DAD66365.1"/>
    <property type="molecule type" value="Genomic_DNA"/>
</dbReference>
<protein>
    <submittedName>
        <fullName evidence="1">Uncharacterized protein</fullName>
    </submittedName>
</protein>